<evidence type="ECO:0000259" key="4">
    <source>
        <dbReference type="Pfam" id="PF00440"/>
    </source>
</evidence>
<organism evidence="5 6">
    <name type="scientific">Pelagibacterium nitratireducens</name>
    <dbReference type="NCBI Taxonomy" id="1046114"/>
    <lineage>
        <taxon>Bacteria</taxon>
        <taxon>Pseudomonadati</taxon>
        <taxon>Pseudomonadota</taxon>
        <taxon>Alphaproteobacteria</taxon>
        <taxon>Hyphomicrobiales</taxon>
        <taxon>Devosiaceae</taxon>
        <taxon>Pelagibacterium</taxon>
    </lineage>
</organism>
<keyword evidence="3" id="KW-0804">Transcription</keyword>
<feature type="domain" description="HTH tetR-type" evidence="4">
    <location>
        <begin position="13"/>
        <end position="54"/>
    </location>
</feature>
<evidence type="ECO:0000256" key="2">
    <source>
        <dbReference type="ARBA" id="ARBA00023125"/>
    </source>
</evidence>
<dbReference type="SUPFAM" id="SSF46689">
    <property type="entry name" value="Homeodomain-like"/>
    <property type="match status" value="1"/>
</dbReference>
<dbReference type="EMBL" id="CP146275">
    <property type="protein sequence ID" value="WWT31684.1"/>
    <property type="molecule type" value="Genomic_DNA"/>
</dbReference>
<gene>
    <name evidence="5" type="ORF">V6617_11715</name>
</gene>
<dbReference type="InterPro" id="IPR050109">
    <property type="entry name" value="HTH-type_TetR-like_transc_reg"/>
</dbReference>
<name>A0ABZ2HVN5_9HYPH</name>
<dbReference type="InterPro" id="IPR009057">
    <property type="entry name" value="Homeodomain-like_sf"/>
</dbReference>
<keyword evidence="6" id="KW-1185">Reference proteome</keyword>
<proteinExistence type="predicted"/>
<sequence length="197" mass="21603">MPRQKTQSDDLVLRHALDLMYEQGPEALTFAALSKRCGLSGATLVQRFGNKAVLKQKSLLIAWDRLDADTARLAGSVPRTPEGAIELLVGLTGQYGTIDTYAEGLLILREDLRDPQLRARGAAWRDQLCAALDACFAQTGVPAGVGLLAATHWQGALLWWGFDPKQSVERYVEQSLRDFVALILDTAAGPFHETVER</sequence>
<dbReference type="Proteomes" id="UP001369958">
    <property type="component" value="Chromosome"/>
</dbReference>
<reference evidence="5 6" key="1">
    <citation type="submission" date="2024-02" db="EMBL/GenBank/DDBJ databases">
        <title>Complete genome sequence of Pelagibacterium nitratireducens ZH15.</title>
        <authorList>
            <person name="Zhao L.H."/>
        </authorList>
    </citation>
    <scope>NUCLEOTIDE SEQUENCE [LARGE SCALE GENOMIC DNA]</scope>
    <source>
        <strain evidence="5 6">ZH15</strain>
    </source>
</reference>
<dbReference type="RefSeq" id="WP_338607148.1">
    <property type="nucleotide sequence ID" value="NZ_CP146275.1"/>
</dbReference>
<dbReference type="Gene3D" id="1.10.357.10">
    <property type="entry name" value="Tetracycline Repressor, domain 2"/>
    <property type="match status" value="1"/>
</dbReference>
<evidence type="ECO:0000313" key="5">
    <source>
        <dbReference type="EMBL" id="WWT31684.1"/>
    </source>
</evidence>
<accession>A0ABZ2HVN5</accession>
<evidence type="ECO:0000313" key="6">
    <source>
        <dbReference type="Proteomes" id="UP001369958"/>
    </source>
</evidence>
<dbReference type="Pfam" id="PF00440">
    <property type="entry name" value="TetR_N"/>
    <property type="match status" value="1"/>
</dbReference>
<dbReference type="PANTHER" id="PTHR30055">
    <property type="entry name" value="HTH-TYPE TRANSCRIPTIONAL REGULATOR RUTR"/>
    <property type="match status" value="1"/>
</dbReference>
<protein>
    <submittedName>
        <fullName evidence="5">TetR/AcrR family transcriptional regulator</fullName>
    </submittedName>
</protein>
<evidence type="ECO:0000256" key="1">
    <source>
        <dbReference type="ARBA" id="ARBA00023015"/>
    </source>
</evidence>
<dbReference type="PANTHER" id="PTHR30055:SF234">
    <property type="entry name" value="HTH-TYPE TRANSCRIPTIONAL REGULATOR BETI"/>
    <property type="match status" value="1"/>
</dbReference>
<keyword evidence="2" id="KW-0238">DNA-binding</keyword>
<evidence type="ECO:0000256" key="3">
    <source>
        <dbReference type="ARBA" id="ARBA00023163"/>
    </source>
</evidence>
<dbReference type="InterPro" id="IPR001647">
    <property type="entry name" value="HTH_TetR"/>
</dbReference>
<keyword evidence="1" id="KW-0805">Transcription regulation</keyword>